<dbReference type="EMBL" id="JFHE01000115">
    <property type="protein sequence ID" value="KDR24640.1"/>
    <property type="molecule type" value="Genomic_DNA"/>
</dbReference>
<evidence type="ECO:0000313" key="3">
    <source>
        <dbReference type="Proteomes" id="UP000027439"/>
    </source>
</evidence>
<feature type="domain" description="Immunity protein 71" evidence="1">
    <location>
        <begin position="12"/>
        <end position="190"/>
    </location>
</feature>
<dbReference type="eggNOG" id="ENOG50316HA">
    <property type="taxonomic scope" value="Bacteria"/>
</dbReference>
<dbReference type="AlphaFoldDB" id="A0A069N8J7"/>
<gene>
    <name evidence="2" type="ORF">BG57_04500</name>
</gene>
<dbReference type="Proteomes" id="UP000027439">
    <property type="component" value="Unassembled WGS sequence"/>
</dbReference>
<reference evidence="2 3" key="1">
    <citation type="submission" date="2014-03" db="EMBL/GenBank/DDBJ databases">
        <title>Draft Genome Sequences of Four Burkholderia Strains.</title>
        <authorList>
            <person name="Liu X.Y."/>
            <person name="Li C.X."/>
            <person name="Xu J.H."/>
        </authorList>
    </citation>
    <scope>NUCLEOTIDE SEQUENCE [LARGE SCALE GENOMIC DNA]</scope>
    <source>
        <strain evidence="2 3">R27</strain>
    </source>
</reference>
<name>A0A069N8J7_9BURK</name>
<dbReference type="Pfam" id="PF15602">
    <property type="entry name" value="Imm71"/>
    <property type="match status" value="1"/>
</dbReference>
<protein>
    <recommendedName>
        <fullName evidence="1">Immunity protein 71 domain-containing protein</fullName>
    </recommendedName>
</protein>
<comment type="caution">
    <text evidence="2">The sequence shown here is derived from an EMBL/GenBank/DDBJ whole genome shotgun (WGS) entry which is preliminary data.</text>
</comment>
<accession>A0A069N8J7</accession>
<feature type="non-terminal residue" evidence="2">
    <location>
        <position position="211"/>
    </location>
</feature>
<proteinExistence type="predicted"/>
<organism evidence="2 3">
    <name type="scientific">Caballeronia grimmiae</name>
    <dbReference type="NCBI Taxonomy" id="1071679"/>
    <lineage>
        <taxon>Bacteria</taxon>
        <taxon>Pseudomonadati</taxon>
        <taxon>Pseudomonadota</taxon>
        <taxon>Betaproteobacteria</taxon>
        <taxon>Burkholderiales</taxon>
        <taxon>Burkholderiaceae</taxon>
        <taxon>Caballeronia</taxon>
    </lineage>
</organism>
<evidence type="ECO:0000259" key="1">
    <source>
        <dbReference type="Pfam" id="PF15602"/>
    </source>
</evidence>
<evidence type="ECO:0000313" key="2">
    <source>
        <dbReference type="EMBL" id="KDR24640.1"/>
    </source>
</evidence>
<sequence length="211" mass="24395">MPPFVLPAGITHDVARTRAFYLLKKYTSATSLQRAIGLYRDFLRDFEHEIRKPEHVADSMWNTYQEDLLYFLRYLEPMEHAEPLLASPLRRTEAFALLREAVDFSAFMWGRRYQEWGASEPGSLYYELGYRYLSYDSIDVFGKAQLSAALISLMSTTISHDGVKRGVVYLADNHGARTTKRWTYEGIFFDVLSLNRIPTILFPPHLPSCPP</sequence>
<dbReference type="InterPro" id="IPR028950">
    <property type="entry name" value="Imm71"/>
</dbReference>
<dbReference type="RefSeq" id="WP_035971079.1">
    <property type="nucleotide sequence ID" value="NZ_JFHE01000115.1"/>
</dbReference>